<protein>
    <recommendedName>
        <fullName evidence="5">Cytochrome c-type biogenesis protein</fullName>
    </recommendedName>
</protein>
<comment type="caution">
    <text evidence="7">The sequence shown here is derived from an EMBL/GenBank/DDBJ whole genome shotgun (WGS) entry which is preliminary data.</text>
</comment>
<dbReference type="OrthoDB" id="9804975at2"/>
<sequence length="154" mass="17024">MKRLLALVLVACLAVPSFAVSPDEVLSDPVLEQRARDISAGLRCLVCQNQSIDDSDAELARDLRLLVRERLVKGDTNAEVEQYLVERYGEFVLLNPRVNSHTILLWIAAPLLLIAGLCALFWAMRRRAPSAGAAALSDAENRVLAELEDDNRQS</sequence>
<dbReference type="GO" id="GO:0046872">
    <property type="term" value="F:metal ion binding"/>
    <property type="evidence" value="ECO:0007669"/>
    <property type="project" value="UniProtKB-KW"/>
</dbReference>
<feature type="transmembrane region" description="Helical" evidence="5">
    <location>
        <begin position="103"/>
        <end position="123"/>
    </location>
</feature>
<proteinExistence type="inferred from homology"/>
<dbReference type="InterPro" id="IPR005616">
    <property type="entry name" value="CcmH/CycL/Ccl2/NrfF_N"/>
</dbReference>
<keyword evidence="5" id="KW-0472">Membrane</keyword>
<evidence type="ECO:0000313" key="8">
    <source>
        <dbReference type="Proteomes" id="UP000033514"/>
    </source>
</evidence>
<keyword evidence="5" id="KW-0732">Signal</keyword>
<dbReference type="PANTHER" id="PTHR47601">
    <property type="match status" value="1"/>
</dbReference>
<keyword evidence="5" id="KW-1133">Transmembrane helix</keyword>
<dbReference type="Proteomes" id="UP000033514">
    <property type="component" value="Unassembled WGS sequence"/>
</dbReference>
<dbReference type="EMBL" id="LAJG01000005">
    <property type="protein sequence ID" value="KKB81267.1"/>
    <property type="molecule type" value="Genomic_DNA"/>
</dbReference>
<keyword evidence="2 5" id="KW-0349">Heme</keyword>
<keyword evidence="3 5" id="KW-0479">Metal-binding</keyword>
<evidence type="ECO:0000256" key="3">
    <source>
        <dbReference type="ARBA" id="ARBA00022723"/>
    </source>
</evidence>
<evidence type="ECO:0000313" key="7">
    <source>
        <dbReference type="EMBL" id="KKB81267.1"/>
    </source>
</evidence>
<dbReference type="AlphaFoldDB" id="A0A0F5LI60"/>
<name>A0A0F5LI60_9HYPH</name>
<dbReference type="InterPro" id="IPR038297">
    <property type="entry name" value="CcmH/CycL/NrfF/Ccl2_sf"/>
</dbReference>
<dbReference type="PANTHER" id="PTHR47601:SF1">
    <property type="entry name" value="CYTOCHROME C-TYPE BIOGENESIS CCMH-LIKE MITOCHONDRIAL PROTEIN"/>
    <property type="match status" value="1"/>
</dbReference>
<feature type="chain" id="PRO_5011020964" description="Cytochrome c-type biogenesis protein" evidence="5">
    <location>
        <begin position="20"/>
        <end position="154"/>
    </location>
</feature>
<feature type="signal peptide" evidence="5">
    <location>
        <begin position="1"/>
        <end position="19"/>
    </location>
</feature>
<comment type="similarity">
    <text evidence="1 5">Belongs to the CcmH/CycL/Ccl2/NrfF family.</text>
</comment>
<dbReference type="Gene3D" id="1.10.8.640">
    <property type="entry name" value="Cytochrome C biogenesis protein"/>
    <property type="match status" value="1"/>
</dbReference>
<dbReference type="Pfam" id="PF03918">
    <property type="entry name" value="CcmH"/>
    <property type="match status" value="1"/>
</dbReference>
<dbReference type="RefSeq" id="WP_046141613.1">
    <property type="nucleotide sequence ID" value="NZ_LAJG01000005.1"/>
</dbReference>
<keyword evidence="4 5" id="KW-0408">Iron</keyword>
<keyword evidence="8" id="KW-1185">Reference proteome</keyword>
<evidence type="ECO:0000256" key="1">
    <source>
        <dbReference type="ARBA" id="ARBA00010342"/>
    </source>
</evidence>
<dbReference type="STRING" id="361041.VW35_03885"/>
<evidence type="ECO:0000256" key="4">
    <source>
        <dbReference type="ARBA" id="ARBA00023004"/>
    </source>
</evidence>
<dbReference type="CDD" id="cd16378">
    <property type="entry name" value="CcmH_N"/>
    <property type="match status" value="1"/>
</dbReference>
<keyword evidence="5" id="KW-0812">Transmembrane</keyword>
<comment type="function">
    <text evidence="5">Possible subunit of a heme lyase.</text>
</comment>
<reference evidence="7 8" key="1">
    <citation type="submission" date="2015-03" db="EMBL/GenBank/DDBJ databases">
        <authorList>
            <person name="Hassan Y.I."/>
            <person name="Lepp D."/>
            <person name="Zhou T."/>
        </authorList>
    </citation>
    <scope>NUCLEOTIDE SEQUENCE [LARGE SCALE GENOMIC DNA]</scope>
    <source>
        <strain evidence="7 8">GH2-10</strain>
    </source>
</reference>
<organism evidence="7 8">
    <name type="scientific">Devosia soli</name>
    <dbReference type="NCBI Taxonomy" id="361041"/>
    <lineage>
        <taxon>Bacteria</taxon>
        <taxon>Pseudomonadati</taxon>
        <taxon>Pseudomonadota</taxon>
        <taxon>Alphaproteobacteria</taxon>
        <taxon>Hyphomicrobiales</taxon>
        <taxon>Devosiaceae</taxon>
        <taxon>Devosia</taxon>
    </lineage>
</organism>
<evidence type="ECO:0000256" key="2">
    <source>
        <dbReference type="ARBA" id="ARBA00022617"/>
    </source>
</evidence>
<accession>A0A0F5LI60</accession>
<evidence type="ECO:0000259" key="6">
    <source>
        <dbReference type="Pfam" id="PF03918"/>
    </source>
</evidence>
<dbReference type="PATRIC" id="fig|361041.3.peg.4179"/>
<feature type="domain" description="CcmH/CycL/Ccl2/NrfF N-terminal" evidence="6">
    <location>
        <begin position="8"/>
        <end position="147"/>
    </location>
</feature>
<evidence type="ECO:0000256" key="5">
    <source>
        <dbReference type="RuleBase" id="RU364112"/>
    </source>
</evidence>
<gene>
    <name evidence="7" type="ORF">VW35_03885</name>
</gene>